<dbReference type="SMART" id="SM00862">
    <property type="entry name" value="Trans_reg_C"/>
    <property type="match status" value="1"/>
</dbReference>
<dbReference type="AlphaFoldDB" id="A0A916NQM7"/>
<evidence type="ECO:0000256" key="7">
    <source>
        <dbReference type="PROSITE-ProRule" id="PRU01091"/>
    </source>
</evidence>
<keyword evidence="3" id="KW-0805">Transcription regulation</keyword>
<evidence type="ECO:0000313" key="10">
    <source>
        <dbReference type="EMBL" id="CAG5079500.1"/>
    </source>
</evidence>
<feature type="DNA-binding region" description="OmpR/PhoB-type" evidence="7">
    <location>
        <begin position="131"/>
        <end position="225"/>
    </location>
</feature>
<gene>
    <name evidence="10" type="primary">srrA</name>
    <name evidence="10" type="ORF">CRYO30217_00960</name>
</gene>
<dbReference type="KEGG" id="ptan:CRYO30217_00960"/>
<sequence>MNKILIADDDQEILTFLTYNFEKENFRVHKASNGEEAVEKAKIIKPDIILMDLMMPVMDGVEATYHIKNNEKLNSIPIIMVSARSEDYSIIAGLDGGADDYVVKPVRFKVLLKKIESLLKRRSKTSKANLTSEYNDGRLYLNRASHEVKFNGEPIELANKEFDLVSLLVTQPEKVFSREEILTKIWNREVLVGERTIDVHVRKLRSKFGKEFIKTVNGVGYKYIVRKSEEQKSSSR</sequence>
<dbReference type="CDD" id="cd17574">
    <property type="entry name" value="REC_OmpR"/>
    <property type="match status" value="1"/>
</dbReference>
<evidence type="ECO:0000256" key="5">
    <source>
        <dbReference type="ARBA" id="ARBA00023163"/>
    </source>
</evidence>
<dbReference type="Proteomes" id="UP000683507">
    <property type="component" value="Chromosome"/>
</dbReference>
<dbReference type="CDD" id="cd00383">
    <property type="entry name" value="trans_reg_C"/>
    <property type="match status" value="1"/>
</dbReference>
<accession>A0A916NQM7</accession>
<dbReference type="InterPro" id="IPR011006">
    <property type="entry name" value="CheY-like_superfamily"/>
</dbReference>
<evidence type="ECO:0000256" key="3">
    <source>
        <dbReference type="ARBA" id="ARBA00023015"/>
    </source>
</evidence>
<dbReference type="PROSITE" id="PS51755">
    <property type="entry name" value="OMPR_PHOB"/>
    <property type="match status" value="1"/>
</dbReference>
<dbReference type="InterPro" id="IPR039420">
    <property type="entry name" value="WalR-like"/>
</dbReference>
<keyword evidence="1 6" id="KW-0597">Phosphoprotein</keyword>
<dbReference type="SMART" id="SM00448">
    <property type="entry name" value="REC"/>
    <property type="match status" value="1"/>
</dbReference>
<keyword evidence="5" id="KW-0804">Transcription</keyword>
<dbReference type="GO" id="GO:0000976">
    <property type="term" value="F:transcription cis-regulatory region binding"/>
    <property type="evidence" value="ECO:0007669"/>
    <property type="project" value="TreeGrafter"/>
</dbReference>
<dbReference type="PANTHER" id="PTHR48111:SF4">
    <property type="entry name" value="DNA-BINDING DUAL TRANSCRIPTIONAL REGULATOR OMPR"/>
    <property type="match status" value="1"/>
</dbReference>
<evidence type="ECO:0000256" key="2">
    <source>
        <dbReference type="ARBA" id="ARBA00023012"/>
    </source>
</evidence>
<evidence type="ECO:0000313" key="11">
    <source>
        <dbReference type="Proteomes" id="UP000683507"/>
    </source>
</evidence>
<protein>
    <submittedName>
        <fullName evidence="10">Transcriptional regulatory protein SrrA</fullName>
    </submittedName>
</protein>
<dbReference type="Gene3D" id="3.40.50.2300">
    <property type="match status" value="1"/>
</dbReference>
<keyword evidence="4 7" id="KW-0238">DNA-binding</keyword>
<evidence type="ECO:0000256" key="4">
    <source>
        <dbReference type="ARBA" id="ARBA00023125"/>
    </source>
</evidence>
<evidence type="ECO:0000259" key="9">
    <source>
        <dbReference type="PROSITE" id="PS51755"/>
    </source>
</evidence>
<feature type="domain" description="Response regulatory" evidence="8">
    <location>
        <begin position="3"/>
        <end position="119"/>
    </location>
</feature>
<dbReference type="Pfam" id="PF00486">
    <property type="entry name" value="Trans_reg_C"/>
    <property type="match status" value="1"/>
</dbReference>
<proteinExistence type="predicted"/>
<feature type="modified residue" description="4-aspartylphosphate" evidence="6">
    <location>
        <position position="52"/>
    </location>
</feature>
<dbReference type="InterPro" id="IPR001789">
    <property type="entry name" value="Sig_transdc_resp-reg_receiver"/>
</dbReference>
<evidence type="ECO:0000259" key="8">
    <source>
        <dbReference type="PROSITE" id="PS50110"/>
    </source>
</evidence>
<dbReference type="Pfam" id="PF00072">
    <property type="entry name" value="Response_reg"/>
    <property type="match status" value="1"/>
</dbReference>
<dbReference type="SUPFAM" id="SSF52172">
    <property type="entry name" value="CheY-like"/>
    <property type="match status" value="1"/>
</dbReference>
<dbReference type="GO" id="GO:0000156">
    <property type="term" value="F:phosphorelay response regulator activity"/>
    <property type="evidence" value="ECO:0007669"/>
    <property type="project" value="TreeGrafter"/>
</dbReference>
<dbReference type="GO" id="GO:0006355">
    <property type="term" value="P:regulation of DNA-templated transcription"/>
    <property type="evidence" value="ECO:0007669"/>
    <property type="project" value="InterPro"/>
</dbReference>
<name>A0A916NQM7_9FLAO</name>
<evidence type="ECO:0000256" key="1">
    <source>
        <dbReference type="ARBA" id="ARBA00022553"/>
    </source>
</evidence>
<dbReference type="PANTHER" id="PTHR48111">
    <property type="entry name" value="REGULATOR OF RPOS"/>
    <property type="match status" value="1"/>
</dbReference>
<dbReference type="Gene3D" id="1.10.10.10">
    <property type="entry name" value="Winged helix-like DNA-binding domain superfamily/Winged helix DNA-binding domain"/>
    <property type="match status" value="1"/>
</dbReference>
<dbReference type="GO" id="GO:0005829">
    <property type="term" value="C:cytosol"/>
    <property type="evidence" value="ECO:0007669"/>
    <property type="project" value="TreeGrafter"/>
</dbReference>
<dbReference type="EMBL" id="OU015584">
    <property type="protein sequence ID" value="CAG5079500.1"/>
    <property type="molecule type" value="Genomic_DNA"/>
</dbReference>
<keyword evidence="2" id="KW-0902">Two-component regulatory system</keyword>
<dbReference type="InterPro" id="IPR036388">
    <property type="entry name" value="WH-like_DNA-bd_sf"/>
</dbReference>
<keyword evidence="11" id="KW-1185">Reference proteome</keyword>
<reference evidence="10" key="1">
    <citation type="submission" date="2021-04" db="EMBL/GenBank/DDBJ databases">
        <authorList>
            <person name="Rodrigo-Torres L."/>
            <person name="Arahal R. D."/>
            <person name="Lucena T."/>
        </authorList>
    </citation>
    <scope>NUCLEOTIDE SEQUENCE</scope>
    <source>
        <strain evidence="10">AS29M-1</strain>
    </source>
</reference>
<dbReference type="RefSeq" id="WP_258541181.1">
    <property type="nucleotide sequence ID" value="NZ_OU015584.1"/>
</dbReference>
<organism evidence="10 11">
    <name type="scientific">Parvicella tangerina</name>
    <dbReference type="NCBI Taxonomy" id="2829795"/>
    <lineage>
        <taxon>Bacteria</taxon>
        <taxon>Pseudomonadati</taxon>
        <taxon>Bacteroidota</taxon>
        <taxon>Flavobacteriia</taxon>
        <taxon>Flavobacteriales</taxon>
        <taxon>Parvicellaceae</taxon>
        <taxon>Parvicella</taxon>
    </lineage>
</organism>
<dbReference type="InterPro" id="IPR001867">
    <property type="entry name" value="OmpR/PhoB-type_DNA-bd"/>
</dbReference>
<evidence type="ECO:0000256" key="6">
    <source>
        <dbReference type="PROSITE-ProRule" id="PRU00169"/>
    </source>
</evidence>
<dbReference type="GO" id="GO:0032993">
    <property type="term" value="C:protein-DNA complex"/>
    <property type="evidence" value="ECO:0007669"/>
    <property type="project" value="TreeGrafter"/>
</dbReference>
<feature type="domain" description="OmpR/PhoB-type" evidence="9">
    <location>
        <begin position="131"/>
        <end position="225"/>
    </location>
</feature>
<dbReference type="PROSITE" id="PS50110">
    <property type="entry name" value="RESPONSE_REGULATORY"/>
    <property type="match status" value="1"/>
</dbReference>